<dbReference type="InterPro" id="IPR015889">
    <property type="entry name" value="Intradiol_dOase_core"/>
</dbReference>
<dbReference type="STRING" id="558173.CDOO_10605"/>
<keyword evidence="7" id="KW-1185">Reference proteome</keyword>
<reference evidence="6 7" key="1">
    <citation type="submission" date="2013-09" db="EMBL/GenBank/DDBJ databases">
        <title>Complete genome sequence of Corynebacterium doosanense CAU 212(T) (=DSM 45436(T)), isolated from activated sludge.</title>
        <authorList>
            <person name="Schaffert L."/>
            <person name="Albersmeier A."/>
            <person name="Kalinowski J."/>
            <person name="Ruckert C."/>
        </authorList>
    </citation>
    <scope>NUCLEOTIDE SEQUENCE [LARGE SCALE GENOMIC DNA]</scope>
    <source>
        <strain evidence="6 7">CAU 212</strain>
    </source>
</reference>
<accession>A0A097IHS0</accession>
<organism evidence="6 7">
    <name type="scientific">Corynebacterium doosanense CAU 212 = DSM 45436</name>
    <dbReference type="NCBI Taxonomy" id="558173"/>
    <lineage>
        <taxon>Bacteria</taxon>
        <taxon>Bacillati</taxon>
        <taxon>Actinomycetota</taxon>
        <taxon>Actinomycetes</taxon>
        <taxon>Mycobacteriales</taxon>
        <taxon>Corynebacteriaceae</taxon>
        <taxon>Corynebacterium</taxon>
    </lineage>
</organism>
<dbReference type="PANTHER" id="PTHR33711:SF9">
    <property type="entry name" value="PROTOCATECHUATE 3,4-DIOXYGENASE ALPHA CHAIN"/>
    <property type="match status" value="1"/>
</dbReference>
<dbReference type="EMBL" id="CP006764">
    <property type="protein sequence ID" value="AIT61669.1"/>
    <property type="molecule type" value="Genomic_DNA"/>
</dbReference>
<dbReference type="Proteomes" id="UP000029914">
    <property type="component" value="Chromosome"/>
</dbReference>
<dbReference type="HOGENOM" id="CLU_027719_7_1_11"/>
<dbReference type="InterPro" id="IPR050770">
    <property type="entry name" value="Intradiol_RC_Dioxygenase"/>
</dbReference>
<dbReference type="NCBIfam" id="TIGR02423">
    <property type="entry name" value="protocat_alph"/>
    <property type="match status" value="1"/>
</dbReference>
<dbReference type="KEGG" id="cdo:CDOO_10605"/>
<feature type="region of interest" description="Disordered" evidence="4">
    <location>
        <begin position="1"/>
        <end position="22"/>
    </location>
</feature>
<dbReference type="OrthoDB" id="4417174at2"/>
<dbReference type="RefSeq" id="WP_018020635.1">
    <property type="nucleotide sequence ID" value="NZ_AQUX01000001.1"/>
</dbReference>
<dbReference type="SUPFAM" id="SSF49482">
    <property type="entry name" value="Aromatic compound dioxygenase"/>
    <property type="match status" value="1"/>
</dbReference>
<keyword evidence="3" id="KW-0560">Oxidoreductase</keyword>
<dbReference type="GO" id="GO:0018578">
    <property type="term" value="F:protocatechuate 3,4-dioxygenase activity"/>
    <property type="evidence" value="ECO:0007669"/>
    <property type="project" value="InterPro"/>
</dbReference>
<evidence type="ECO:0000256" key="4">
    <source>
        <dbReference type="SAM" id="MobiDB-lite"/>
    </source>
</evidence>
<feature type="domain" description="Intradiol ring-cleavage dioxygenases" evidence="5">
    <location>
        <begin position="50"/>
        <end position="160"/>
    </location>
</feature>
<name>A0A097IHS0_9CORY</name>
<proteinExistence type="inferred from homology"/>
<evidence type="ECO:0000259" key="5">
    <source>
        <dbReference type="Pfam" id="PF00775"/>
    </source>
</evidence>
<dbReference type="eggNOG" id="COG3485">
    <property type="taxonomic scope" value="Bacteria"/>
</dbReference>
<dbReference type="GO" id="GO:0008199">
    <property type="term" value="F:ferric iron binding"/>
    <property type="evidence" value="ECO:0007669"/>
    <property type="project" value="InterPro"/>
</dbReference>
<evidence type="ECO:0000256" key="1">
    <source>
        <dbReference type="ARBA" id="ARBA00007825"/>
    </source>
</evidence>
<dbReference type="PANTHER" id="PTHR33711">
    <property type="entry name" value="DIOXYGENASE, PUTATIVE (AFU_ORTHOLOGUE AFUA_2G02910)-RELATED"/>
    <property type="match status" value="1"/>
</dbReference>
<evidence type="ECO:0000256" key="3">
    <source>
        <dbReference type="ARBA" id="ARBA00023002"/>
    </source>
</evidence>
<sequence length="211" mass="23331">MRIDSDHNNEYRYPVSDKEDQSEVEFGITPSQTVGPYVHIGLVNPGAEIIAHEGETSSDQVEVTVVVRDGGNHPISDAMVEIWQAGDEGTYNSPLDPRVGDAATDKGFRGLGRGFADRDGAVTFTTIVPAEVMDEAPHLKVGIFARGMLERLYTRMYFPENADANEADPVYQLVDEPRRHLLVAEATDGGYRFDVQVQSEDPEAETPFFRV</sequence>
<dbReference type="AlphaFoldDB" id="A0A097IHS0"/>
<evidence type="ECO:0000313" key="6">
    <source>
        <dbReference type="EMBL" id="AIT61669.1"/>
    </source>
</evidence>
<protein>
    <submittedName>
        <fullName evidence="6">Protocatechuate 3,4-dioxygenase</fullName>
    </submittedName>
</protein>
<dbReference type="Gene3D" id="2.60.130.10">
    <property type="entry name" value="Aromatic compound dioxygenase"/>
    <property type="match status" value="1"/>
</dbReference>
<feature type="compositionally biased region" description="Basic and acidic residues" evidence="4">
    <location>
        <begin position="1"/>
        <end position="21"/>
    </location>
</feature>
<keyword evidence="2 6" id="KW-0223">Dioxygenase</keyword>
<dbReference type="Pfam" id="PF00775">
    <property type="entry name" value="Dioxygenase_C"/>
    <property type="match status" value="1"/>
</dbReference>
<evidence type="ECO:0000313" key="7">
    <source>
        <dbReference type="Proteomes" id="UP000029914"/>
    </source>
</evidence>
<comment type="similarity">
    <text evidence="1">Belongs to the intradiol ring-cleavage dioxygenase family.</text>
</comment>
<dbReference type="InterPro" id="IPR012786">
    <property type="entry name" value="Protocat_dOase_a"/>
</dbReference>
<dbReference type="InterPro" id="IPR000627">
    <property type="entry name" value="Intradiol_dOase_C"/>
</dbReference>
<evidence type="ECO:0000256" key="2">
    <source>
        <dbReference type="ARBA" id="ARBA00022964"/>
    </source>
</evidence>
<gene>
    <name evidence="6" type="ORF">CDOO_10605</name>
</gene>